<protein>
    <submittedName>
        <fullName evidence="18">Serine/threonine-protein phosphatase 6 regulatory ankyrin repeat subunit C</fullName>
    </submittedName>
</protein>
<evidence type="ECO:0000256" key="7">
    <source>
        <dbReference type="ARBA" id="ARBA00022737"/>
    </source>
</evidence>
<dbReference type="Pfam" id="PF12796">
    <property type="entry name" value="Ank_2"/>
    <property type="match status" value="2"/>
</dbReference>
<evidence type="ECO:0000256" key="1">
    <source>
        <dbReference type="ARBA" id="ARBA00004651"/>
    </source>
</evidence>
<evidence type="ECO:0000256" key="13">
    <source>
        <dbReference type="PROSITE-ProRule" id="PRU00023"/>
    </source>
</evidence>
<keyword evidence="19" id="KW-1185">Reference proteome</keyword>
<evidence type="ECO:0000256" key="8">
    <source>
        <dbReference type="ARBA" id="ARBA00022837"/>
    </source>
</evidence>
<keyword evidence="7" id="KW-0677">Repeat</keyword>
<feature type="compositionally biased region" description="Polar residues" evidence="15">
    <location>
        <begin position="1018"/>
        <end position="1028"/>
    </location>
</feature>
<dbReference type="OrthoDB" id="194358at2759"/>
<comment type="subcellular location">
    <subcellularLocation>
        <location evidence="1">Cell membrane</location>
        <topology evidence="1">Multi-pass membrane protein</topology>
    </subcellularLocation>
</comment>
<keyword evidence="6 16" id="KW-0812">Transmembrane</keyword>
<dbReference type="AlphaFoldDB" id="A0A9Q1H4Y4"/>
<feature type="compositionally biased region" description="Basic and acidic residues" evidence="15">
    <location>
        <begin position="55"/>
        <end position="70"/>
    </location>
</feature>
<evidence type="ECO:0000259" key="17">
    <source>
        <dbReference type="Pfam" id="PF00520"/>
    </source>
</evidence>
<dbReference type="GO" id="GO:0098703">
    <property type="term" value="P:calcium ion import across plasma membrane"/>
    <property type="evidence" value="ECO:0007669"/>
    <property type="project" value="TreeGrafter"/>
</dbReference>
<feature type="repeat" description="ANK" evidence="13">
    <location>
        <begin position="312"/>
        <end position="344"/>
    </location>
</feature>
<evidence type="ECO:0000256" key="2">
    <source>
        <dbReference type="ARBA" id="ARBA00022448"/>
    </source>
</evidence>
<dbReference type="GO" id="GO:0005886">
    <property type="term" value="C:plasma membrane"/>
    <property type="evidence" value="ECO:0007669"/>
    <property type="project" value="UniProtKB-SubCell"/>
</dbReference>
<feature type="transmembrane region" description="Helical" evidence="16">
    <location>
        <begin position="676"/>
        <end position="701"/>
    </location>
</feature>
<reference evidence="18" key="1">
    <citation type="submission" date="2021-10" db="EMBL/GenBank/DDBJ databases">
        <title>Tropical sea cucumber genome reveals ecological adaptation and Cuvierian tubules defense mechanism.</title>
        <authorList>
            <person name="Chen T."/>
        </authorList>
    </citation>
    <scope>NUCLEOTIDE SEQUENCE</scope>
    <source>
        <strain evidence="18">Nanhai2018</strain>
        <tissue evidence="18">Muscle</tissue>
    </source>
</reference>
<dbReference type="Gene3D" id="1.10.287.70">
    <property type="match status" value="1"/>
</dbReference>
<accession>A0A9Q1H4Y4</accession>
<dbReference type="Gene3D" id="1.25.40.20">
    <property type="entry name" value="Ankyrin repeat-containing domain"/>
    <property type="match status" value="3"/>
</dbReference>
<dbReference type="EMBL" id="JAIZAY010000011">
    <property type="protein sequence ID" value="KAJ8033013.1"/>
    <property type="molecule type" value="Genomic_DNA"/>
</dbReference>
<feature type="repeat" description="ANK" evidence="13">
    <location>
        <begin position="245"/>
        <end position="277"/>
    </location>
</feature>
<comment type="caution">
    <text evidence="18">The sequence shown here is derived from an EMBL/GenBank/DDBJ whole genome shotgun (WGS) entry which is preliminary data.</text>
</comment>
<keyword evidence="14" id="KW-0175">Coiled coil</keyword>
<evidence type="ECO:0000256" key="5">
    <source>
        <dbReference type="ARBA" id="ARBA00022673"/>
    </source>
</evidence>
<dbReference type="SUPFAM" id="SSF48403">
    <property type="entry name" value="Ankyrin repeat"/>
    <property type="match status" value="1"/>
</dbReference>
<evidence type="ECO:0000256" key="4">
    <source>
        <dbReference type="ARBA" id="ARBA00022568"/>
    </source>
</evidence>
<evidence type="ECO:0000256" key="10">
    <source>
        <dbReference type="ARBA" id="ARBA00023065"/>
    </source>
</evidence>
<feature type="compositionally biased region" description="Gly residues" evidence="15">
    <location>
        <begin position="839"/>
        <end position="852"/>
    </location>
</feature>
<keyword evidence="9 16" id="KW-1133">Transmembrane helix</keyword>
<keyword evidence="12" id="KW-0407">Ion channel</keyword>
<feature type="transmembrane region" description="Helical" evidence="16">
    <location>
        <begin position="547"/>
        <end position="565"/>
    </location>
</feature>
<keyword evidence="13" id="KW-0040">ANK repeat</keyword>
<dbReference type="Pfam" id="PF00520">
    <property type="entry name" value="Ion_trans"/>
    <property type="match status" value="1"/>
</dbReference>
<evidence type="ECO:0000256" key="16">
    <source>
        <dbReference type="SAM" id="Phobius"/>
    </source>
</evidence>
<dbReference type="InterPro" id="IPR036770">
    <property type="entry name" value="Ankyrin_rpt-contain_sf"/>
</dbReference>
<feature type="region of interest" description="Disordered" evidence="15">
    <location>
        <begin position="962"/>
        <end position="1028"/>
    </location>
</feature>
<feature type="compositionally biased region" description="Polar residues" evidence="15">
    <location>
        <begin position="36"/>
        <end position="46"/>
    </location>
</feature>
<dbReference type="InterPro" id="IPR024862">
    <property type="entry name" value="TRPV"/>
</dbReference>
<keyword evidence="8" id="KW-0106">Calcium</keyword>
<evidence type="ECO:0000256" key="12">
    <source>
        <dbReference type="ARBA" id="ARBA00023303"/>
    </source>
</evidence>
<feature type="region of interest" description="Disordered" evidence="15">
    <location>
        <begin position="836"/>
        <end position="885"/>
    </location>
</feature>
<feature type="repeat" description="ANK" evidence="13">
    <location>
        <begin position="279"/>
        <end position="311"/>
    </location>
</feature>
<evidence type="ECO:0000256" key="15">
    <source>
        <dbReference type="SAM" id="MobiDB-lite"/>
    </source>
</evidence>
<evidence type="ECO:0000256" key="9">
    <source>
        <dbReference type="ARBA" id="ARBA00022989"/>
    </source>
</evidence>
<feature type="domain" description="Ion transport" evidence="17">
    <location>
        <begin position="536"/>
        <end position="712"/>
    </location>
</feature>
<sequence length="1028" mass="115461">MGPEDGSRRGKKKRKKSKKSTVHPSDSESAKDGGDPSSNYGNQSFTIEEEVGDSGDSRGSRKRLIKEESGTKSTPGKKTMMKASAIASFLGSGAKNGGHAIVNKGTGTVENGISSVIAAKKGAKKFMSLRKRNDSVMNNVWMKTNRAASTMRGIDNSVETGLSRSSQCNKELISYFCNLANLDDTDTEVQLDLEYVDGLIQRGASVNCTDRYGQSILHEVARTWEVEVAEFLIERGVNVNQGDAYGRTALHVAAAVDYPDMMKLLLEKGANIEAVTKGENQTPLHFAARNDACEALKLLVKMGANIHSRDYKNRTPLQVAAELDRSETAKLLLSMGADASDADDSGMTALVLMVTKMPAVAKEALNQFHRMDRANRLQYYDIQHIEPAKPGEKEPSSKTALGVIVLFNQLELVMHPVIQRLIDIKWRKFGKLGVIKQMVLNLVFILLWTALAVTMDNDLRTDYVRLGLAIVAVLLTVFQIYLEVMEFLQSKKKFKKWQAWRTNEIEKDMKYCHPRWPQEEQYLIQEINEVNKQSPSYFSEFWNYFDWFIYISLMIITIIETVNIFTTNTTVARISQNLSAIIIIFVWLRSMKVMRGFRALGPFIVMLGLIGKDIAIFGFIYFELFIPYAFSFWITFGGGKGNVTSMETVDQLTYSLFRLTLVDEYQYDEMREVDVIMTYILCTTFLFLSAILCINLFIALLSNTFQRIYDNATSNAVMQQASIILNIEDSLNKKSREKMRKFIHERCSPEALFYDDDATQEDGEELKLMTFQIKETMEEMQHEMQSFGPKSTLDEVQSLKTELEALRNECKNDKQNLQNDLSTIKQLLQTLLTLQAKGGNSGGPGPSDGDFGGEPSSGQVQEYDAPEEIASPEPQPRPRFVSRRDSKMQMSLFGMDETRPRVPYTVSTTASAISLSDTPVVQIIPPGSGSGRVDHAKRLKELRLENKARRKLRKEQEDYLQQQLTGVDQGPTLLEAPGPRAEESLSESESDVFSLSGKLEETEMEDIASKVRMHPPTQDASSFAKSQP</sequence>
<keyword evidence="11 16" id="KW-0472">Membrane</keyword>
<feature type="repeat" description="ANK" evidence="13">
    <location>
        <begin position="212"/>
        <end position="244"/>
    </location>
</feature>
<keyword evidence="4" id="KW-0109">Calcium transport</keyword>
<keyword evidence="2" id="KW-0813">Transport</keyword>
<feature type="transmembrane region" description="Helical" evidence="16">
    <location>
        <begin position="438"/>
        <end position="455"/>
    </location>
</feature>
<keyword evidence="3" id="KW-1003">Cell membrane</keyword>
<feature type="coiled-coil region" evidence="14">
    <location>
        <begin position="793"/>
        <end position="827"/>
    </location>
</feature>
<evidence type="ECO:0000256" key="6">
    <source>
        <dbReference type="ARBA" id="ARBA00022692"/>
    </source>
</evidence>
<dbReference type="InterPro" id="IPR002110">
    <property type="entry name" value="Ankyrin_rpt"/>
</dbReference>
<keyword evidence="10" id="KW-0406">Ion transport</keyword>
<dbReference type="SMART" id="SM00248">
    <property type="entry name" value="ANK"/>
    <property type="match status" value="4"/>
</dbReference>
<dbReference type="PANTHER" id="PTHR10582">
    <property type="entry name" value="TRANSIENT RECEPTOR POTENTIAL ION CHANNEL PROTEIN"/>
    <property type="match status" value="1"/>
</dbReference>
<dbReference type="PROSITE" id="PS50297">
    <property type="entry name" value="ANK_REP_REGION"/>
    <property type="match status" value="4"/>
</dbReference>
<feature type="compositionally biased region" description="Basic residues" evidence="15">
    <location>
        <begin position="9"/>
        <end position="21"/>
    </location>
</feature>
<evidence type="ECO:0000256" key="14">
    <source>
        <dbReference type="SAM" id="Coils"/>
    </source>
</evidence>
<evidence type="ECO:0000256" key="3">
    <source>
        <dbReference type="ARBA" id="ARBA00022475"/>
    </source>
</evidence>
<feature type="compositionally biased region" description="Basic and acidic residues" evidence="15">
    <location>
        <begin position="25"/>
        <end position="34"/>
    </location>
</feature>
<dbReference type="PROSITE" id="PS50088">
    <property type="entry name" value="ANK_REPEAT"/>
    <property type="match status" value="4"/>
</dbReference>
<evidence type="ECO:0000313" key="18">
    <source>
        <dbReference type="EMBL" id="KAJ8033013.1"/>
    </source>
</evidence>
<dbReference type="Proteomes" id="UP001152320">
    <property type="component" value="Chromosome 11"/>
</dbReference>
<dbReference type="InterPro" id="IPR005821">
    <property type="entry name" value="Ion_trans_dom"/>
</dbReference>
<evidence type="ECO:0000256" key="11">
    <source>
        <dbReference type="ARBA" id="ARBA00023136"/>
    </source>
</evidence>
<feature type="transmembrane region" description="Helical" evidence="16">
    <location>
        <begin position="571"/>
        <end position="588"/>
    </location>
</feature>
<evidence type="ECO:0000313" key="19">
    <source>
        <dbReference type="Proteomes" id="UP001152320"/>
    </source>
</evidence>
<organism evidence="18 19">
    <name type="scientific">Holothuria leucospilota</name>
    <name type="common">Black long sea cucumber</name>
    <name type="synonym">Mertensiothuria leucospilota</name>
    <dbReference type="NCBI Taxonomy" id="206669"/>
    <lineage>
        <taxon>Eukaryota</taxon>
        <taxon>Metazoa</taxon>
        <taxon>Echinodermata</taxon>
        <taxon>Eleutherozoa</taxon>
        <taxon>Echinozoa</taxon>
        <taxon>Holothuroidea</taxon>
        <taxon>Aspidochirotacea</taxon>
        <taxon>Aspidochirotida</taxon>
        <taxon>Holothuriidae</taxon>
        <taxon>Holothuria</taxon>
    </lineage>
</organism>
<name>A0A9Q1H4Y4_HOLLE</name>
<keyword evidence="5" id="KW-0107">Calcium channel</keyword>
<gene>
    <name evidence="18" type="ORF">HOLleu_23128</name>
</gene>
<feature type="transmembrane region" description="Helical" evidence="16">
    <location>
        <begin position="467"/>
        <end position="488"/>
    </location>
</feature>
<dbReference type="GO" id="GO:0005262">
    <property type="term" value="F:calcium channel activity"/>
    <property type="evidence" value="ECO:0007669"/>
    <property type="project" value="UniProtKB-KW"/>
</dbReference>
<dbReference type="PANTHER" id="PTHR10582:SF33">
    <property type="entry name" value="TRANSIENT RECEPTOR POTENTIAL CHANNEL PYREXIA"/>
    <property type="match status" value="1"/>
</dbReference>
<feature type="region of interest" description="Disordered" evidence="15">
    <location>
        <begin position="1"/>
        <end position="80"/>
    </location>
</feature>
<proteinExistence type="predicted"/>